<evidence type="ECO:0000313" key="5">
    <source>
        <dbReference type="Proteomes" id="UP000631114"/>
    </source>
</evidence>
<dbReference type="InterPro" id="IPR005176">
    <property type="entry name" value="PONY_dom"/>
</dbReference>
<dbReference type="GO" id="GO:0031624">
    <property type="term" value="F:ubiquitin conjugating enzyme binding"/>
    <property type="evidence" value="ECO:0007669"/>
    <property type="project" value="TreeGrafter"/>
</dbReference>
<dbReference type="Pfam" id="PF03556">
    <property type="entry name" value="Cullin_binding"/>
    <property type="match status" value="1"/>
</dbReference>
<feature type="compositionally biased region" description="Basic and acidic residues" evidence="2">
    <location>
        <begin position="226"/>
        <end position="241"/>
    </location>
</feature>
<dbReference type="AlphaFoldDB" id="A0A835MB66"/>
<dbReference type="Proteomes" id="UP000631114">
    <property type="component" value="Unassembled WGS sequence"/>
</dbReference>
<gene>
    <name evidence="4" type="ORF">IFM89_031325</name>
</gene>
<comment type="caution">
    <text evidence="4">The sequence shown here is derived from an EMBL/GenBank/DDBJ whole genome shotgun (WGS) entry which is preliminary data.</text>
</comment>
<dbReference type="GO" id="GO:0032182">
    <property type="term" value="F:ubiquitin-like protein binding"/>
    <property type="evidence" value="ECO:0007669"/>
    <property type="project" value="TreeGrafter"/>
</dbReference>
<dbReference type="FunFam" id="1.10.238.200:FF:000006">
    <property type="entry name" value="Defective in cullin neddylation protein"/>
    <property type="match status" value="1"/>
</dbReference>
<evidence type="ECO:0000313" key="4">
    <source>
        <dbReference type="EMBL" id="KAF9626198.1"/>
    </source>
</evidence>
<dbReference type="GO" id="GO:0000151">
    <property type="term" value="C:ubiquitin ligase complex"/>
    <property type="evidence" value="ECO:0007669"/>
    <property type="project" value="TreeGrafter"/>
</dbReference>
<reference evidence="4 5" key="1">
    <citation type="submission" date="2020-10" db="EMBL/GenBank/DDBJ databases">
        <title>The Coptis chinensis genome and diversification of protoberbering-type alkaloids.</title>
        <authorList>
            <person name="Wang B."/>
            <person name="Shu S."/>
            <person name="Song C."/>
            <person name="Liu Y."/>
        </authorList>
    </citation>
    <scope>NUCLEOTIDE SEQUENCE [LARGE SCALE GENOMIC DNA]</scope>
    <source>
        <strain evidence="4">HL-2020</strain>
        <tissue evidence="4">Leaf</tissue>
    </source>
</reference>
<protein>
    <recommendedName>
        <fullName evidence="1">Defective in cullin neddylation protein</fullName>
    </recommendedName>
</protein>
<dbReference type="Gene3D" id="1.10.238.200">
    <property type="entry name" value="Cullin, PONY binding domain"/>
    <property type="match status" value="1"/>
</dbReference>
<dbReference type="PANTHER" id="PTHR12281:SF31">
    <property type="entry name" value="DCN1-LIKE PROTEIN 3"/>
    <property type="match status" value="1"/>
</dbReference>
<feature type="compositionally biased region" description="Polar residues" evidence="2">
    <location>
        <begin position="242"/>
        <end position="256"/>
    </location>
</feature>
<evidence type="ECO:0000256" key="2">
    <source>
        <dbReference type="SAM" id="MobiDB-lite"/>
    </source>
</evidence>
<keyword evidence="5" id="KW-1185">Reference proteome</keyword>
<dbReference type="PANTHER" id="PTHR12281">
    <property type="entry name" value="RP42 RELATED"/>
    <property type="match status" value="1"/>
</dbReference>
<evidence type="ECO:0000259" key="3">
    <source>
        <dbReference type="PROSITE" id="PS51229"/>
    </source>
</evidence>
<dbReference type="EMBL" id="JADFTS010000001">
    <property type="protein sequence ID" value="KAF9626198.1"/>
    <property type="molecule type" value="Genomic_DNA"/>
</dbReference>
<organism evidence="4 5">
    <name type="scientific">Coptis chinensis</name>
    <dbReference type="NCBI Taxonomy" id="261450"/>
    <lineage>
        <taxon>Eukaryota</taxon>
        <taxon>Viridiplantae</taxon>
        <taxon>Streptophyta</taxon>
        <taxon>Embryophyta</taxon>
        <taxon>Tracheophyta</taxon>
        <taxon>Spermatophyta</taxon>
        <taxon>Magnoliopsida</taxon>
        <taxon>Ranunculales</taxon>
        <taxon>Ranunculaceae</taxon>
        <taxon>Coptidoideae</taxon>
        <taxon>Coptis</taxon>
    </lineage>
</organism>
<feature type="domain" description="DCUN1" evidence="3">
    <location>
        <begin position="1"/>
        <end position="161"/>
    </location>
</feature>
<feature type="region of interest" description="Disordered" evidence="2">
    <location>
        <begin position="226"/>
        <end position="257"/>
    </location>
</feature>
<accession>A0A835MB66</accession>
<dbReference type="InterPro" id="IPR042460">
    <property type="entry name" value="DCN1-like_PONY"/>
</dbReference>
<name>A0A835MB66_9MAGN</name>
<comment type="function">
    <text evidence="1">Neddylation of cullins play an essential role in the regulation of SCF-type complexes activity.</text>
</comment>
<proteinExistence type="predicted"/>
<dbReference type="PROSITE" id="PS51229">
    <property type="entry name" value="DCUN1"/>
    <property type="match status" value="1"/>
</dbReference>
<dbReference type="GO" id="GO:0097602">
    <property type="term" value="F:cullin family protein binding"/>
    <property type="evidence" value="ECO:0007669"/>
    <property type="project" value="TreeGrafter"/>
</dbReference>
<dbReference type="InterPro" id="IPR014764">
    <property type="entry name" value="DCN-prot"/>
</dbReference>
<evidence type="ECO:0000256" key="1">
    <source>
        <dbReference type="RuleBase" id="RU410713"/>
    </source>
</evidence>
<sequence>MDSSDNNTSIFEIYSRYCGIRSVKHDAKEELAQLLKLLELRRKASSIVDDLNTLMPYLDLTVDSCRFARFYDFVFFMCRKNGQKNITVTKAIDAWKLVLKGRFRLLNEWCGFVEKHQRHNIPEDTWQQLLAFSRCVHEDLEGYDPKGAWPVLIDEFVDHMYRITSSNSSSTRIRGCNCGDSEAEPCRSDDSFPGLKVKAGWKRKAEVEFSNSKLFENGKRSRSIELDDNRMYREANRRGSTTDDQMENASHGSQLGSLRHSACAIEGSLSDDLAKMQTTSSY</sequence>
<dbReference type="GO" id="GO:0045116">
    <property type="term" value="P:protein neddylation"/>
    <property type="evidence" value="ECO:0007669"/>
    <property type="project" value="TreeGrafter"/>
</dbReference>
<dbReference type="OrthoDB" id="286637at2759"/>